<evidence type="ECO:0000256" key="1">
    <source>
        <dbReference type="ARBA" id="ARBA00004180"/>
    </source>
</evidence>
<dbReference type="OMA" id="FYENYNT"/>
<dbReference type="Pfam" id="PF01086">
    <property type="entry name" value="Clathrin_lg_ch"/>
    <property type="match status" value="1"/>
</dbReference>
<dbReference type="OrthoDB" id="5512at2759"/>
<gene>
    <name evidence="8" type="ORF">CAPTEDRAFT_19313</name>
</gene>
<keyword evidence="10" id="KW-1185">Reference proteome</keyword>
<dbReference type="GO" id="GO:0032050">
    <property type="term" value="F:clathrin heavy chain binding"/>
    <property type="evidence" value="ECO:0007669"/>
    <property type="project" value="TreeGrafter"/>
</dbReference>
<reference evidence="9" key="3">
    <citation type="submission" date="2015-06" db="UniProtKB">
        <authorList>
            <consortium name="EnsemblMetazoa"/>
        </authorList>
    </citation>
    <scope>IDENTIFICATION</scope>
</reference>
<dbReference type="PANTHER" id="PTHR10639">
    <property type="entry name" value="CLATHRIN LIGHT CHAIN"/>
    <property type="match status" value="1"/>
</dbReference>
<evidence type="ECO:0000256" key="6">
    <source>
        <dbReference type="RuleBase" id="RU363137"/>
    </source>
</evidence>
<dbReference type="EnsemblMetazoa" id="CapteT19313">
    <property type="protein sequence ID" value="CapteP19313"/>
    <property type="gene ID" value="CapteG19313"/>
</dbReference>
<dbReference type="GO" id="GO:0006886">
    <property type="term" value="P:intracellular protein transport"/>
    <property type="evidence" value="ECO:0007669"/>
    <property type="project" value="InterPro"/>
</dbReference>
<evidence type="ECO:0000256" key="5">
    <source>
        <dbReference type="ARBA" id="ARBA00023329"/>
    </source>
</evidence>
<dbReference type="GO" id="GO:0005198">
    <property type="term" value="F:structural molecule activity"/>
    <property type="evidence" value="ECO:0007669"/>
    <property type="project" value="InterPro"/>
</dbReference>
<evidence type="ECO:0000256" key="3">
    <source>
        <dbReference type="ARBA" id="ARBA00023136"/>
    </source>
</evidence>
<dbReference type="EMBL" id="AMQN01005836">
    <property type="status" value="NOT_ANNOTATED_CDS"/>
    <property type="molecule type" value="Genomic_DNA"/>
</dbReference>
<evidence type="ECO:0000256" key="2">
    <source>
        <dbReference type="ARBA" id="ARBA00005263"/>
    </source>
</evidence>
<comment type="similarity">
    <text evidence="2 6">Belongs to the clathrin light chain family.</text>
</comment>
<dbReference type="Proteomes" id="UP000014760">
    <property type="component" value="Unassembled WGS sequence"/>
</dbReference>
<name>R7UY20_CAPTE</name>
<dbReference type="PANTHER" id="PTHR10639:SF7">
    <property type="entry name" value="CLATHRIN LIGHT CHAIN"/>
    <property type="match status" value="1"/>
</dbReference>
<keyword evidence="4 6" id="KW-0168">Coated pit</keyword>
<evidence type="ECO:0000256" key="4">
    <source>
        <dbReference type="ARBA" id="ARBA00023176"/>
    </source>
</evidence>
<dbReference type="GO" id="GO:0030130">
    <property type="term" value="C:clathrin coat of trans-Golgi network vesicle"/>
    <property type="evidence" value="ECO:0007669"/>
    <property type="project" value="InterPro"/>
</dbReference>
<accession>R7UY20</accession>
<dbReference type="FunCoup" id="R7UY20">
    <property type="interactions" value="1507"/>
</dbReference>
<dbReference type="EMBL" id="KB296906">
    <property type="protein sequence ID" value="ELU11179.1"/>
    <property type="molecule type" value="Genomic_DNA"/>
</dbReference>
<comment type="subcellular location">
    <subcellularLocation>
        <location evidence="1 6">Cytoplasmic vesicle membrane</location>
        <topology evidence="1 6">Peripheral membrane protein</topology>
        <orientation evidence="1 6">Cytoplasmic side</orientation>
    </subcellularLocation>
    <subcellularLocation>
        <location evidence="6">Membrane</location>
        <location evidence="6">Coated pit</location>
        <topology evidence="6">Peripheral membrane protein</topology>
        <orientation evidence="6">Cytoplasmic side</orientation>
    </subcellularLocation>
    <text evidence="6">Cytoplasmic face of coated pits and vesicles.</text>
</comment>
<dbReference type="GO" id="GO:0030132">
    <property type="term" value="C:clathrin coat of coated pit"/>
    <property type="evidence" value="ECO:0007669"/>
    <property type="project" value="InterPro"/>
</dbReference>
<protein>
    <recommendedName>
        <fullName evidence="6">Clathrin light chain</fullName>
    </recommendedName>
</protein>
<evidence type="ECO:0000313" key="8">
    <source>
        <dbReference type="EMBL" id="ELU11179.1"/>
    </source>
</evidence>
<proteinExistence type="inferred from homology"/>
<keyword evidence="5 6" id="KW-0968">Cytoplasmic vesicle</keyword>
<dbReference type="AlphaFoldDB" id="R7UY20"/>
<dbReference type="InterPro" id="IPR000996">
    <property type="entry name" value="Clathrin_L-chain"/>
</dbReference>
<dbReference type="GO" id="GO:0099631">
    <property type="term" value="C:postsynaptic endocytic zone cytoplasmic component"/>
    <property type="evidence" value="ECO:0007669"/>
    <property type="project" value="TreeGrafter"/>
</dbReference>
<comment type="function">
    <text evidence="6">Clathrin is the major protein of the polyhedral coat of coated pits and vesicles.</text>
</comment>
<evidence type="ECO:0000313" key="9">
    <source>
        <dbReference type="EnsemblMetazoa" id="CapteP19313"/>
    </source>
</evidence>
<sequence>MDDFDTFASSEPTTGQEEDPAAAFLAREQTQMAELEGDNLESQGEPSAEDAFAAQPSSDDMFGSGGAAEEGASGAGDFDPMTSGVEGDEEALPSLPRESVPLQTLADYPIDGAPPAVDPYASVRSVDTMRAEPEKLKIWREEQKKMLEKKDQDSELKKIEWREIASKEIEDWYKHRDEQLTKTKSSNREAEAAFVHDRDEKIPGNEWECITRLCDFNPKSSRSTKDVARMRSILLQLKQTPLQR</sequence>
<dbReference type="GO" id="GO:0072583">
    <property type="term" value="P:clathrin-dependent endocytosis"/>
    <property type="evidence" value="ECO:0007669"/>
    <property type="project" value="TreeGrafter"/>
</dbReference>
<organism evidence="8">
    <name type="scientific">Capitella teleta</name>
    <name type="common">Polychaete worm</name>
    <dbReference type="NCBI Taxonomy" id="283909"/>
    <lineage>
        <taxon>Eukaryota</taxon>
        <taxon>Metazoa</taxon>
        <taxon>Spiralia</taxon>
        <taxon>Lophotrochozoa</taxon>
        <taxon>Annelida</taxon>
        <taxon>Polychaeta</taxon>
        <taxon>Sedentaria</taxon>
        <taxon>Scolecida</taxon>
        <taxon>Capitellidae</taxon>
        <taxon>Capitella</taxon>
    </lineage>
</organism>
<dbReference type="STRING" id="283909.R7UY20"/>
<evidence type="ECO:0000313" key="10">
    <source>
        <dbReference type="Proteomes" id="UP000014760"/>
    </source>
</evidence>
<dbReference type="HOGENOM" id="CLU_091462_0_0_1"/>
<keyword evidence="3 6" id="KW-0472">Membrane</keyword>
<feature type="region of interest" description="Disordered" evidence="7">
    <location>
        <begin position="1"/>
        <end position="121"/>
    </location>
</feature>
<reference evidence="8 10" key="2">
    <citation type="journal article" date="2013" name="Nature">
        <title>Insights into bilaterian evolution from three spiralian genomes.</title>
        <authorList>
            <person name="Simakov O."/>
            <person name="Marletaz F."/>
            <person name="Cho S.J."/>
            <person name="Edsinger-Gonzales E."/>
            <person name="Havlak P."/>
            <person name="Hellsten U."/>
            <person name="Kuo D.H."/>
            <person name="Larsson T."/>
            <person name="Lv J."/>
            <person name="Arendt D."/>
            <person name="Savage R."/>
            <person name="Osoegawa K."/>
            <person name="de Jong P."/>
            <person name="Grimwood J."/>
            <person name="Chapman J.A."/>
            <person name="Shapiro H."/>
            <person name="Aerts A."/>
            <person name="Otillar R.P."/>
            <person name="Terry A.Y."/>
            <person name="Boore J.L."/>
            <person name="Grigoriev I.V."/>
            <person name="Lindberg D.R."/>
            <person name="Seaver E.C."/>
            <person name="Weisblat D.A."/>
            <person name="Putnam N.H."/>
            <person name="Rokhsar D.S."/>
        </authorList>
    </citation>
    <scope>NUCLEOTIDE SEQUENCE</scope>
    <source>
        <strain evidence="8 10">I ESC-2004</strain>
    </source>
</reference>
<dbReference type="GO" id="GO:0030672">
    <property type="term" value="C:synaptic vesicle membrane"/>
    <property type="evidence" value="ECO:0007669"/>
    <property type="project" value="TreeGrafter"/>
</dbReference>
<evidence type="ECO:0000256" key="7">
    <source>
        <dbReference type="SAM" id="MobiDB-lite"/>
    </source>
</evidence>
<reference evidence="10" key="1">
    <citation type="submission" date="2012-12" db="EMBL/GenBank/DDBJ databases">
        <authorList>
            <person name="Hellsten U."/>
            <person name="Grimwood J."/>
            <person name="Chapman J.A."/>
            <person name="Shapiro H."/>
            <person name="Aerts A."/>
            <person name="Otillar R.P."/>
            <person name="Terry A.Y."/>
            <person name="Boore J.L."/>
            <person name="Simakov O."/>
            <person name="Marletaz F."/>
            <person name="Cho S.-J."/>
            <person name="Edsinger-Gonzales E."/>
            <person name="Havlak P."/>
            <person name="Kuo D.-H."/>
            <person name="Larsson T."/>
            <person name="Lv J."/>
            <person name="Arendt D."/>
            <person name="Savage R."/>
            <person name="Osoegawa K."/>
            <person name="de Jong P."/>
            <person name="Lindberg D.R."/>
            <person name="Seaver E.C."/>
            <person name="Weisblat D.A."/>
            <person name="Putnam N.H."/>
            <person name="Grigoriev I.V."/>
            <person name="Rokhsar D.S."/>
        </authorList>
    </citation>
    <scope>NUCLEOTIDE SEQUENCE</scope>
    <source>
        <strain evidence="10">I ESC-2004</strain>
    </source>
</reference>